<dbReference type="Pfam" id="PF11153">
    <property type="entry name" value="DUF2931"/>
    <property type="match status" value="1"/>
</dbReference>
<sequence>MGANSNIRHTNYDEITAGFAPGGVVVVWVADATRQVEIRRYQGRKIIIPQEEIDALPQEDKLLFDKENRKEVRQDNSVIPQEVIDANKMLTVILMLT</sequence>
<name>A0A1G7E807_9FLAO</name>
<gene>
    <name evidence="1" type="ORF">SAMN05421544_11451</name>
</gene>
<proteinExistence type="predicted"/>
<dbReference type="EMBL" id="FNAS01000014">
    <property type="protein sequence ID" value="SDE59620.1"/>
    <property type="molecule type" value="Genomic_DNA"/>
</dbReference>
<dbReference type="Proteomes" id="UP000198517">
    <property type="component" value="Unassembled WGS sequence"/>
</dbReference>
<protein>
    <submittedName>
        <fullName evidence="1">Uncharacterized protein</fullName>
    </submittedName>
</protein>
<reference evidence="1 2" key="1">
    <citation type="submission" date="2016-10" db="EMBL/GenBank/DDBJ databases">
        <authorList>
            <person name="de Groot N.N."/>
        </authorList>
    </citation>
    <scope>NUCLEOTIDE SEQUENCE [LARGE SCALE GENOMIC DNA]</scope>
    <source>
        <strain evidence="1 2">DSM 24015</strain>
    </source>
</reference>
<evidence type="ECO:0000313" key="2">
    <source>
        <dbReference type="Proteomes" id="UP000198517"/>
    </source>
</evidence>
<keyword evidence="2" id="KW-1185">Reference proteome</keyword>
<dbReference type="STRING" id="1071918.SAMN05421544_11451"/>
<dbReference type="AlphaFoldDB" id="A0A1G7E807"/>
<evidence type="ECO:0000313" key="1">
    <source>
        <dbReference type="EMBL" id="SDE59620.1"/>
    </source>
</evidence>
<accession>A0A1G7E807</accession>
<organism evidence="1 2">
    <name type="scientific">Riemerella columbipharyngis</name>
    <dbReference type="NCBI Taxonomy" id="1071918"/>
    <lineage>
        <taxon>Bacteria</taxon>
        <taxon>Pseudomonadati</taxon>
        <taxon>Bacteroidota</taxon>
        <taxon>Flavobacteriia</taxon>
        <taxon>Flavobacteriales</taxon>
        <taxon>Weeksellaceae</taxon>
        <taxon>Riemerella</taxon>
    </lineage>
</organism>
<dbReference type="InterPro" id="IPR021326">
    <property type="entry name" value="DUF2931"/>
</dbReference>